<dbReference type="InterPro" id="IPR036259">
    <property type="entry name" value="MFS_trans_sf"/>
</dbReference>
<dbReference type="Proteomes" id="UP001497623">
    <property type="component" value="Unassembled WGS sequence"/>
</dbReference>
<accession>A0AAV2SL43</accession>
<protein>
    <recommendedName>
        <fullName evidence="7">Major facilitator superfamily (MFS) profile domain-containing protein</fullName>
    </recommendedName>
</protein>
<evidence type="ECO:0000259" key="7">
    <source>
        <dbReference type="PROSITE" id="PS50850"/>
    </source>
</evidence>
<feature type="transmembrane region" description="Helical" evidence="6">
    <location>
        <begin position="152"/>
        <end position="171"/>
    </location>
</feature>
<dbReference type="PANTHER" id="PTHR24064">
    <property type="entry name" value="SOLUTE CARRIER FAMILY 22 MEMBER"/>
    <property type="match status" value="1"/>
</dbReference>
<organism evidence="8 9">
    <name type="scientific">Meganyctiphanes norvegica</name>
    <name type="common">Northern krill</name>
    <name type="synonym">Thysanopoda norvegica</name>
    <dbReference type="NCBI Taxonomy" id="48144"/>
    <lineage>
        <taxon>Eukaryota</taxon>
        <taxon>Metazoa</taxon>
        <taxon>Ecdysozoa</taxon>
        <taxon>Arthropoda</taxon>
        <taxon>Crustacea</taxon>
        <taxon>Multicrustacea</taxon>
        <taxon>Malacostraca</taxon>
        <taxon>Eumalacostraca</taxon>
        <taxon>Eucarida</taxon>
        <taxon>Euphausiacea</taxon>
        <taxon>Euphausiidae</taxon>
        <taxon>Meganyctiphanes</taxon>
    </lineage>
</organism>
<gene>
    <name evidence="8" type="ORF">MNOR_LOCUS38133</name>
</gene>
<evidence type="ECO:0000256" key="5">
    <source>
        <dbReference type="SAM" id="MobiDB-lite"/>
    </source>
</evidence>
<sequence length="301" mass="33675">MSLLRYLDESPRWLLVRGHTDRAKKVLQKAAHYNGVSFSSDQHLDCMLADIQNETINEKKAPVGSNENISYTKRFQRCISGILVLFRTPRLRQIVLLIYIDFFVVSMVYYGISLNGVNYGVNPFLYMVISGVSEIPAYTLSAPLIAKFGRRLPITWCFLICGGAIVSLAFVPNNDSTWGLTIFLVTVGKMFISVVYQVLYLYTMELLPTEVRLTGLGTTGCVSRIGSIFCPYVTELLGVSYPWLPSLLFGGFSIVAGLTNLGLHDTLGAPMPDTVEDVENYRKTRTPNEDDKTSELQKIKI</sequence>
<name>A0AAV2SL43_MEGNR</name>
<comment type="caution">
    <text evidence="8">The sequence shown here is derived from an EMBL/GenBank/DDBJ whole genome shotgun (WGS) entry which is preliminary data.</text>
</comment>
<dbReference type="Pfam" id="PF00083">
    <property type="entry name" value="Sugar_tr"/>
    <property type="match status" value="1"/>
</dbReference>
<proteinExistence type="predicted"/>
<dbReference type="AlphaFoldDB" id="A0AAV2SL43"/>
<dbReference type="Gene3D" id="1.20.1250.20">
    <property type="entry name" value="MFS general substrate transporter like domains"/>
    <property type="match status" value="1"/>
</dbReference>
<evidence type="ECO:0000256" key="3">
    <source>
        <dbReference type="ARBA" id="ARBA00022989"/>
    </source>
</evidence>
<dbReference type="PROSITE" id="PS50850">
    <property type="entry name" value="MFS"/>
    <property type="match status" value="1"/>
</dbReference>
<dbReference type="SUPFAM" id="SSF103473">
    <property type="entry name" value="MFS general substrate transporter"/>
    <property type="match status" value="1"/>
</dbReference>
<evidence type="ECO:0000313" key="8">
    <source>
        <dbReference type="EMBL" id="CAL4208141.1"/>
    </source>
</evidence>
<dbReference type="InterPro" id="IPR005828">
    <property type="entry name" value="MFS_sugar_transport-like"/>
</dbReference>
<evidence type="ECO:0000256" key="4">
    <source>
        <dbReference type="ARBA" id="ARBA00023136"/>
    </source>
</evidence>
<evidence type="ECO:0000256" key="2">
    <source>
        <dbReference type="ARBA" id="ARBA00022692"/>
    </source>
</evidence>
<evidence type="ECO:0000313" key="9">
    <source>
        <dbReference type="Proteomes" id="UP001497623"/>
    </source>
</evidence>
<dbReference type="EMBL" id="CAXKWB010083475">
    <property type="protein sequence ID" value="CAL4208141.1"/>
    <property type="molecule type" value="Genomic_DNA"/>
</dbReference>
<dbReference type="GO" id="GO:0022857">
    <property type="term" value="F:transmembrane transporter activity"/>
    <property type="evidence" value="ECO:0007669"/>
    <property type="project" value="InterPro"/>
</dbReference>
<dbReference type="GO" id="GO:0016020">
    <property type="term" value="C:membrane"/>
    <property type="evidence" value="ECO:0007669"/>
    <property type="project" value="UniProtKB-SubCell"/>
</dbReference>
<feature type="transmembrane region" description="Helical" evidence="6">
    <location>
        <begin position="240"/>
        <end position="263"/>
    </location>
</feature>
<evidence type="ECO:0000256" key="6">
    <source>
        <dbReference type="SAM" id="Phobius"/>
    </source>
</evidence>
<feature type="transmembrane region" description="Helical" evidence="6">
    <location>
        <begin position="177"/>
        <end position="201"/>
    </location>
</feature>
<comment type="subcellular location">
    <subcellularLocation>
        <location evidence="1">Membrane</location>
        <topology evidence="1">Multi-pass membrane protein</topology>
    </subcellularLocation>
</comment>
<keyword evidence="3 6" id="KW-1133">Transmembrane helix</keyword>
<keyword evidence="9" id="KW-1185">Reference proteome</keyword>
<keyword evidence="2 6" id="KW-0812">Transmembrane</keyword>
<evidence type="ECO:0000256" key="1">
    <source>
        <dbReference type="ARBA" id="ARBA00004141"/>
    </source>
</evidence>
<feature type="domain" description="Major facilitator superfamily (MFS) profile" evidence="7">
    <location>
        <begin position="1"/>
        <end position="268"/>
    </location>
</feature>
<reference evidence="8 9" key="1">
    <citation type="submission" date="2024-05" db="EMBL/GenBank/DDBJ databases">
        <authorList>
            <person name="Wallberg A."/>
        </authorList>
    </citation>
    <scope>NUCLEOTIDE SEQUENCE [LARGE SCALE GENOMIC DNA]</scope>
</reference>
<dbReference type="InterPro" id="IPR020846">
    <property type="entry name" value="MFS_dom"/>
</dbReference>
<keyword evidence="4 6" id="KW-0472">Membrane</keyword>
<feature type="region of interest" description="Disordered" evidence="5">
    <location>
        <begin position="281"/>
        <end position="301"/>
    </location>
</feature>
<feature type="transmembrane region" description="Helical" evidence="6">
    <location>
        <begin position="94"/>
        <end position="112"/>
    </location>
</feature>
<feature type="transmembrane region" description="Helical" evidence="6">
    <location>
        <begin position="124"/>
        <end position="145"/>
    </location>
</feature>